<keyword evidence="3" id="KW-0175">Coiled coil</keyword>
<dbReference type="InterPro" id="IPR010998">
    <property type="entry name" value="Integrase_recombinase_N"/>
</dbReference>
<feature type="domain" description="Phage integrase SAM-like" evidence="4">
    <location>
        <begin position="108"/>
        <end position="187"/>
    </location>
</feature>
<evidence type="ECO:0000259" key="4">
    <source>
        <dbReference type="Pfam" id="PF13102"/>
    </source>
</evidence>
<dbReference type="Pfam" id="PF13102">
    <property type="entry name" value="Phage_int_SAM_5"/>
    <property type="match status" value="1"/>
</dbReference>
<comment type="caution">
    <text evidence="5">The sequence shown here is derived from an EMBL/GenBank/DDBJ whole genome shotgun (WGS) entry which is preliminary data.</text>
</comment>
<dbReference type="SUPFAM" id="SSF56349">
    <property type="entry name" value="DNA breaking-rejoining enzymes"/>
    <property type="match status" value="1"/>
</dbReference>
<organism evidence="5 6">
    <name type="scientific">Aquimarina hainanensis</name>
    <dbReference type="NCBI Taxonomy" id="1578017"/>
    <lineage>
        <taxon>Bacteria</taxon>
        <taxon>Pseudomonadati</taxon>
        <taxon>Bacteroidota</taxon>
        <taxon>Flavobacteriia</taxon>
        <taxon>Flavobacteriales</taxon>
        <taxon>Flavobacteriaceae</taxon>
        <taxon>Aquimarina</taxon>
    </lineage>
</organism>
<dbReference type="Proteomes" id="UP001597459">
    <property type="component" value="Unassembled WGS sequence"/>
</dbReference>
<name>A0ABW5N4G5_9FLAO</name>
<evidence type="ECO:0000313" key="6">
    <source>
        <dbReference type="Proteomes" id="UP001597459"/>
    </source>
</evidence>
<evidence type="ECO:0000256" key="2">
    <source>
        <dbReference type="ARBA" id="ARBA00023172"/>
    </source>
</evidence>
<evidence type="ECO:0000256" key="3">
    <source>
        <dbReference type="SAM" id="Coils"/>
    </source>
</evidence>
<feature type="coiled-coil region" evidence="3">
    <location>
        <begin position="54"/>
        <end position="102"/>
    </location>
</feature>
<dbReference type="EMBL" id="JBHULX010000003">
    <property type="protein sequence ID" value="MFD2589986.1"/>
    <property type="molecule type" value="Genomic_DNA"/>
</dbReference>
<dbReference type="InterPro" id="IPR011010">
    <property type="entry name" value="DNA_brk_join_enz"/>
</dbReference>
<keyword evidence="2" id="KW-0233">DNA recombination</keyword>
<dbReference type="InterPro" id="IPR025269">
    <property type="entry name" value="SAM-like_dom"/>
</dbReference>
<dbReference type="Gene3D" id="1.10.443.10">
    <property type="entry name" value="Intergrase catalytic core"/>
    <property type="match status" value="1"/>
</dbReference>
<gene>
    <name evidence="5" type="ORF">ACFSTE_04035</name>
</gene>
<protein>
    <submittedName>
        <fullName evidence="5">Phage integrase SAM-like domain-containing protein</fullName>
    </submittedName>
</protein>
<dbReference type="Gene3D" id="1.10.150.130">
    <property type="match status" value="1"/>
</dbReference>
<accession>A0ABW5N4G5</accession>
<dbReference type="InterPro" id="IPR013762">
    <property type="entry name" value="Integrase-like_cat_sf"/>
</dbReference>
<keyword evidence="1" id="KW-0238">DNA-binding</keyword>
<reference evidence="6" key="1">
    <citation type="journal article" date="2019" name="Int. J. Syst. Evol. Microbiol.">
        <title>The Global Catalogue of Microorganisms (GCM) 10K type strain sequencing project: providing services to taxonomists for standard genome sequencing and annotation.</title>
        <authorList>
            <consortium name="The Broad Institute Genomics Platform"/>
            <consortium name="The Broad Institute Genome Sequencing Center for Infectious Disease"/>
            <person name="Wu L."/>
            <person name="Ma J."/>
        </authorList>
    </citation>
    <scope>NUCLEOTIDE SEQUENCE [LARGE SCALE GENOMIC DNA]</scope>
    <source>
        <strain evidence="6">KCTC 42423</strain>
    </source>
</reference>
<evidence type="ECO:0000313" key="5">
    <source>
        <dbReference type="EMBL" id="MFD2589986.1"/>
    </source>
</evidence>
<keyword evidence="6" id="KW-1185">Reference proteome</keyword>
<dbReference type="RefSeq" id="WP_378255963.1">
    <property type="nucleotide sequence ID" value="NZ_JBHSJV010000001.1"/>
</dbReference>
<sequence>MIKADIVIDTRRASKDGYPVKIQIYSGRKYKFISLKTYQKSKRLKITPGLARRISELEDEVNFCNNNNLSLEQSIDVIKNGVKDKDLEIFLLKKRIAELQKESGIGMIEFISTRIRELKDLGRSTEAYERTKKQLEYYLGTDDVLINDIDYEWLQKFIVYKTKHGKGKGNVPFLLSTMRSTYKEAQRRESLNIKRDNPFMGLISNKRSAEVTSLVPEEIKKLLNYTPKTYTTKKSKFTTKRHIKLFLLQFLLGGQDYADLASLKWSQIKNRRIKFKRFKNRNKPDGGSVIDCYLFDEALEIIEEYGNKETERVFSHIPHPLEKSYRLKRQNAQQSLERVSDTLGFSEKIKTKTPRYLFRSFAGEILIDTLVAMQIQGHKPQGVTFKYQRQLPYSVIDKEHRKVIDLIFK</sequence>
<evidence type="ECO:0000256" key="1">
    <source>
        <dbReference type="ARBA" id="ARBA00023125"/>
    </source>
</evidence>
<proteinExistence type="predicted"/>